<keyword evidence="17" id="KW-1185">Reference proteome</keyword>
<dbReference type="InterPro" id="IPR029035">
    <property type="entry name" value="DHS-like_NAD/FAD-binding_dom"/>
</dbReference>
<feature type="domain" description="Thiamine pyrophosphate enzyme N-terminal TPP-binding" evidence="15">
    <location>
        <begin position="4"/>
        <end position="120"/>
    </location>
</feature>
<keyword evidence="5 12" id="KW-0028">Amino-acid biosynthesis</keyword>
<dbReference type="Pfam" id="PF02776">
    <property type="entry name" value="TPP_enzyme_N"/>
    <property type="match status" value="1"/>
</dbReference>
<evidence type="ECO:0000259" key="15">
    <source>
        <dbReference type="Pfam" id="PF02776"/>
    </source>
</evidence>
<dbReference type="InterPro" id="IPR012846">
    <property type="entry name" value="Acetolactate_synth_lsu"/>
</dbReference>
<dbReference type="GO" id="GO:0000287">
    <property type="term" value="F:magnesium ion binding"/>
    <property type="evidence" value="ECO:0007669"/>
    <property type="project" value="UniProtKB-UniRule"/>
</dbReference>
<gene>
    <name evidence="16" type="primary">ilvB</name>
    <name evidence="16" type="ORF">JKK62_11275</name>
</gene>
<comment type="similarity">
    <text evidence="3 12">Belongs to the TPP enzyme family.</text>
</comment>
<dbReference type="FunFam" id="3.40.50.1220:FF:000008">
    <property type="entry name" value="Acetolactate synthase"/>
    <property type="match status" value="1"/>
</dbReference>
<dbReference type="SUPFAM" id="SSF52467">
    <property type="entry name" value="DHS-like NAD/FAD-binding domain"/>
    <property type="match status" value="1"/>
</dbReference>
<evidence type="ECO:0000313" key="16">
    <source>
        <dbReference type="EMBL" id="MBK6089211.1"/>
    </source>
</evidence>
<dbReference type="PANTHER" id="PTHR18968">
    <property type="entry name" value="THIAMINE PYROPHOSPHATE ENZYMES"/>
    <property type="match status" value="1"/>
</dbReference>
<dbReference type="InterPro" id="IPR039368">
    <property type="entry name" value="AHAS_TPP"/>
</dbReference>
<dbReference type="Pfam" id="PF02775">
    <property type="entry name" value="TPP_enzyme_C"/>
    <property type="match status" value="1"/>
</dbReference>
<organism evidence="16 17">
    <name type="scientific">Ruminococcus difficilis</name>
    <dbReference type="NCBI Taxonomy" id="2763069"/>
    <lineage>
        <taxon>Bacteria</taxon>
        <taxon>Bacillati</taxon>
        <taxon>Bacillota</taxon>
        <taxon>Clostridia</taxon>
        <taxon>Eubacteriales</taxon>
        <taxon>Oscillospiraceae</taxon>
        <taxon>Ruminococcus</taxon>
    </lineage>
</organism>
<evidence type="ECO:0000256" key="1">
    <source>
        <dbReference type="ARBA" id="ARBA00004974"/>
    </source>
</evidence>
<feature type="domain" description="Thiamine pyrophosphate enzyme TPP-binding" evidence="14">
    <location>
        <begin position="382"/>
        <end position="530"/>
    </location>
</feature>
<evidence type="ECO:0000259" key="13">
    <source>
        <dbReference type="Pfam" id="PF00205"/>
    </source>
</evidence>
<evidence type="ECO:0000256" key="9">
    <source>
        <dbReference type="ARBA" id="ARBA00023052"/>
    </source>
</evidence>
<dbReference type="CDD" id="cd07035">
    <property type="entry name" value="TPP_PYR_POX_like"/>
    <property type="match status" value="1"/>
</dbReference>
<evidence type="ECO:0000256" key="8">
    <source>
        <dbReference type="ARBA" id="ARBA00022842"/>
    </source>
</evidence>
<dbReference type="GO" id="GO:0030976">
    <property type="term" value="F:thiamine pyrophosphate binding"/>
    <property type="evidence" value="ECO:0007669"/>
    <property type="project" value="UniProtKB-UniRule"/>
</dbReference>
<dbReference type="GO" id="GO:0050660">
    <property type="term" value="F:flavin adenine dinucleotide binding"/>
    <property type="evidence" value="ECO:0007669"/>
    <property type="project" value="InterPro"/>
</dbReference>
<evidence type="ECO:0000256" key="6">
    <source>
        <dbReference type="ARBA" id="ARBA00022679"/>
    </source>
</evidence>
<dbReference type="SUPFAM" id="SSF52518">
    <property type="entry name" value="Thiamin diphosphate-binding fold (THDP-binding)"/>
    <property type="match status" value="2"/>
</dbReference>
<dbReference type="NCBIfam" id="TIGR00118">
    <property type="entry name" value="acolac_lg"/>
    <property type="match status" value="1"/>
</dbReference>
<keyword evidence="8 12" id="KW-0460">Magnesium</keyword>
<proteinExistence type="inferred from homology"/>
<dbReference type="FunFam" id="3.40.50.970:FF:000007">
    <property type="entry name" value="Acetolactate synthase"/>
    <property type="match status" value="1"/>
</dbReference>
<dbReference type="InterPro" id="IPR045229">
    <property type="entry name" value="TPP_enz"/>
</dbReference>
<comment type="pathway">
    <text evidence="2 12">Amino-acid biosynthesis; L-valine biosynthesis; L-valine from pyruvate: step 1/4.</text>
</comment>
<evidence type="ECO:0000259" key="14">
    <source>
        <dbReference type="Pfam" id="PF02775"/>
    </source>
</evidence>
<dbReference type="GO" id="GO:0009097">
    <property type="term" value="P:isoleucine biosynthetic process"/>
    <property type="evidence" value="ECO:0007669"/>
    <property type="project" value="TreeGrafter"/>
</dbReference>
<name>A0A934WSQ9_9FIRM</name>
<comment type="pathway">
    <text evidence="1 12">Amino-acid biosynthesis; L-isoleucine biosynthesis; L-isoleucine from 2-oxobutanoate: step 1/4.</text>
</comment>
<evidence type="ECO:0000256" key="7">
    <source>
        <dbReference type="ARBA" id="ARBA00022723"/>
    </source>
</evidence>
<dbReference type="Gene3D" id="3.40.50.970">
    <property type="match status" value="2"/>
</dbReference>
<dbReference type="RefSeq" id="WP_092969121.1">
    <property type="nucleotide sequence ID" value="NZ_JAEQMG010000118.1"/>
</dbReference>
<evidence type="ECO:0000256" key="2">
    <source>
        <dbReference type="ARBA" id="ARBA00005025"/>
    </source>
</evidence>
<accession>A0A934WSQ9</accession>
<dbReference type="EMBL" id="JAEQMG010000118">
    <property type="protein sequence ID" value="MBK6089211.1"/>
    <property type="molecule type" value="Genomic_DNA"/>
</dbReference>
<dbReference type="CDD" id="cd02015">
    <property type="entry name" value="TPP_AHAS"/>
    <property type="match status" value="1"/>
</dbReference>
<evidence type="ECO:0000256" key="11">
    <source>
        <dbReference type="ARBA" id="ARBA00048670"/>
    </source>
</evidence>
<dbReference type="InterPro" id="IPR029061">
    <property type="entry name" value="THDP-binding"/>
</dbReference>
<evidence type="ECO:0000256" key="5">
    <source>
        <dbReference type="ARBA" id="ARBA00022605"/>
    </source>
</evidence>
<evidence type="ECO:0000256" key="4">
    <source>
        <dbReference type="ARBA" id="ARBA00013145"/>
    </source>
</evidence>
<protein>
    <recommendedName>
        <fullName evidence="4 12">Acetolactate synthase</fullName>
        <ecNumber evidence="4 12">2.2.1.6</ecNumber>
    </recommendedName>
</protein>
<keyword evidence="9 12" id="KW-0786">Thiamine pyrophosphate</keyword>
<dbReference type="GO" id="GO:0009099">
    <property type="term" value="P:L-valine biosynthetic process"/>
    <property type="evidence" value="ECO:0007669"/>
    <property type="project" value="TreeGrafter"/>
</dbReference>
<evidence type="ECO:0000256" key="12">
    <source>
        <dbReference type="RuleBase" id="RU003591"/>
    </source>
</evidence>
<evidence type="ECO:0000256" key="10">
    <source>
        <dbReference type="ARBA" id="ARBA00023304"/>
    </source>
</evidence>
<dbReference type="GO" id="GO:0005948">
    <property type="term" value="C:acetolactate synthase complex"/>
    <property type="evidence" value="ECO:0007669"/>
    <property type="project" value="TreeGrafter"/>
</dbReference>
<dbReference type="InterPro" id="IPR000399">
    <property type="entry name" value="TPP-bd_CS"/>
</dbReference>
<dbReference type="PANTHER" id="PTHR18968:SF13">
    <property type="entry name" value="ACETOLACTATE SYNTHASE CATALYTIC SUBUNIT, MITOCHONDRIAL"/>
    <property type="match status" value="1"/>
</dbReference>
<comment type="cofactor">
    <cofactor evidence="12">
        <name>Mg(2+)</name>
        <dbReference type="ChEBI" id="CHEBI:18420"/>
    </cofactor>
    <text evidence="12">Binds 1 Mg(2+) ion per subunit.</text>
</comment>
<reference evidence="16" key="1">
    <citation type="submission" date="2021-01" db="EMBL/GenBank/DDBJ databases">
        <title>Genome public.</title>
        <authorList>
            <person name="Liu C."/>
            <person name="Sun Q."/>
        </authorList>
    </citation>
    <scope>NUCLEOTIDE SEQUENCE</scope>
    <source>
        <strain evidence="16">M6</strain>
    </source>
</reference>
<dbReference type="GO" id="GO:0003984">
    <property type="term" value="F:acetolactate synthase activity"/>
    <property type="evidence" value="ECO:0007669"/>
    <property type="project" value="UniProtKB-EC"/>
</dbReference>
<keyword evidence="6 12" id="KW-0808">Transferase</keyword>
<keyword evidence="7 12" id="KW-0479">Metal-binding</keyword>
<dbReference type="InterPro" id="IPR012000">
    <property type="entry name" value="Thiamin_PyroP_enz_cen_dom"/>
</dbReference>
<dbReference type="InterPro" id="IPR011766">
    <property type="entry name" value="TPP_enzyme_TPP-bd"/>
</dbReference>
<dbReference type="InterPro" id="IPR012001">
    <property type="entry name" value="Thiamin_PyroP_enz_TPP-bd_dom"/>
</dbReference>
<dbReference type="PROSITE" id="PS00187">
    <property type="entry name" value="TPP_ENZYMES"/>
    <property type="match status" value="1"/>
</dbReference>
<dbReference type="AlphaFoldDB" id="A0A934WSQ9"/>
<dbReference type="Gene3D" id="3.40.50.1220">
    <property type="entry name" value="TPP-binding domain"/>
    <property type="match status" value="1"/>
</dbReference>
<keyword evidence="10 12" id="KW-0100">Branched-chain amino acid biosynthesis</keyword>
<comment type="caution">
    <text evidence="16">The sequence shown here is derived from an EMBL/GenBank/DDBJ whole genome shotgun (WGS) entry which is preliminary data.</text>
</comment>
<sequence>MKLTGAEIICECLLEQGVDTVFGYPGGAALNTYDALYRYSDRINHILTAHEQGASHAADGYARSTGKTGVVLTTSGPGATNIVTGLATANIDSIPMVAITANVNTDQLGRDSFQEVDIVNIVKPITKASWLVERVEDLAPSIRKAFALAKDGRKGPVLIDVPKDITAQSAEYFPEEPARSKMIKIENPDSIRRVQELIRNAKRPMIYAGGGILSADACKEFLAFAELIDAPVCCSLMALGAIPASHPLFIGNIGMHGGYETGKITAECDLMISCGARFSDRVAGDREKFGEQAKIVQLEIDKKEINKNVRVDEYVLGDLKSSVTALTVGLEQQKHSEWLAQIDVWKHELDSVKPYEDEYPQPHDIIYAVNGLKKPTDIIATDVGQHQMWVAQFAKIEAERTLLTSGGMGTMGFGMGAAIGAQIAHPDRRVFLFTGDGSFHMNLNELVTLKSYNLPIIVLVMNNAVLGMVRQWQKLFYGSRFSQTDPHRATDFVKLANAFGVEGMRIAHDDDIMPVLEKAIALNAPVVIDVQISPDENVLPMIPPGKTVNEIVTEMD</sequence>
<comment type="cofactor">
    <cofactor evidence="12">
        <name>thiamine diphosphate</name>
        <dbReference type="ChEBI" id="CHEBI:58937"/>
    </cofactor>
    <text evidence="12">Binds 1 thiamine pyrophosphate per subunit.</text>
</comment>
<dbReference type="EC" id="2.2.1.6" evidence="4 12"/>
<dbReference type="Pfam" id="PF00205">
    <property type="entry name" value="TPP_enzyme_M"/>
    <property type="match status" value="1"/>
</dbReference>
<comment type="catalytic activity">
    <reaction evidence="11 12">
        <text>2 pyruvate + H(+) = (2S)-2-acetolactate + CO2</text>
        <dbReference type="Rhea" id="RHEA:25249"/>
        <dbReference type="ChEBI" id="CHEBI:15361"/>
        <dbReference type="ChEBI" id="CHEBI:15378"/>
        <dbReference type="ChEBI" id="CHEBI:16526"/>
        <dbReference type="ChEBI" id="CHEBI:58476"/>
        <dbReference type="EC" id="2.2.1.6"/>
    </reaction>
</comment>
<evidence type="ECO:0000256" key="3">
    <source>
        <dbReference type="ARBA" id="ARBA00007812"/>
    </source>
</evidence>
<feature type="domain" description="Thiamine pyrophosphate enzyme central" evidence="13">
    <location>
        <begin position="191"/>
        <end position="326"/>
    </location>
</feature>
<evidence type="ECO:0000313" key="17">
    <source>
        <dbReference type="Proteomes" id="UP000633365"/>
    </source>
</evidence>
<dbReference type="Proteomes" id="UP000633365">
    <property type="component" value="Unassembled WGS sequence"/>
</dbReference>